<organism evidence="6">
    <name type="scientific">Tetraselmis sp. GSL018</name>
    <dbReference type="NCBI Taxonomy" id="582737"/>
    <lineage>
        <taxon>Eukaryota</taxon>
        <taxon>Viridiplantae</taxon>
        <taxon>Chlorophyta</taxon>
        <taxon>core chlorophytes</taxon>
        <taxon>Chlorodendrophyceae</taxon>
        <taxon>Chlorodendrales</taxon>
        <taxon>Chlorodendraceae</taxon>
        <taxon>Tetraselmis</taxon>
    </lineage>
</organism>
<dbReference type="PANTHER" id="PTHR30546">
    <property type="entry name" value="FLAVODOXIN-RELATED PROTEIN WRBA-RELATED"/>
    <property type="match status" value="1"/>
</dbReference>
<dbReference type="SUPFAM" id="SSF52218">
    <property type="entry name" value="Flavoproteins"/>
    <property type="match status" value="1"/>
</dbReference>
<dbReference type="Gene3D" id="3.40.50.360">
    <property type="match status" value="1"/>
</dbReference>
<dbReference type="GO" id="GO:0010181">
    <property type="term" value="F:FMN binding"/>
    <property type="evidence" value="ECO:0007669"/>
    <property type="project" value="InterPro"/>
</dbReference>
<dbReference type="GO" id="GO:0016020">
    <property type="term" value="C:membrane"/>
    <property type="evidence" value="ECO:0007669"/>
    <property type="project" value="TreeGrafter"/>
</dbReference>
<protein>
    <recommendedName>
        <fullName evidence="2">NAD(P)H dehydrogenase (quinone)</fullName>
        <ecNumber evidence="2">1.6.5.2</ecNumber>
    </recommendedName>
</protein>
<accession>A0A061SN82</accession>
<comment type="catalytic activity">
    <reaction evidence="3">
        <text>a quinone + NADH + H(+) = a quinol + NAD(+)</text>
        <dbReference type="Rhea" id="RHEA:46160"/>
        <dbReference type="ChEBI" id="CHEBI:15378"/>
        <dbReference type="ChEBI" id="CHEBI:24646"/>
        <dbReference type="ChEBI" id="CHEBI:57540"/>
        <dbReference type="ChEBI" id="CHEBI:57945"/>
        <dbReference type="ChEBI" id="CHEBI:132124"/>
        <dbReference type="EC" id="1.6.5.2"/>
    </reaction>
</comment>
<dbReference type="EC" id="1.6.5.2" evidence="2"/>
<dbReference type="InterPro" id="IPR008254">
    <property type="entry name" value="Flavodoxin/NO_synth"/>
</dbReference>
<dbReference type="NCBIfam" id="TIGR01755">
    <property type="entry name" value="flav_wrbA"/>
    <property type="match status" value="1"/>
</dbReference>
<comment type="similarity">
    <text evidence="1">Belongs to the WrbA family.</text>
</comment>
<feature type="domain" description="Flavodoxin-like" evidence="5">
    <location>
        <begin position="1"/>
        <end position="180"/>
    </location>
</feature>
<dbReference type="EMBL" id="GBEZ01000757">
    <property type="protein sequence ID" value="JAC84151.1"/>
    <property type="molecule type" value="Transcribed_RNA"/>
</dbReference>
<comment type="catalytic activity">
    <reaction evidence="4">
        <text>a quinone + NADPH + H(+) = a quinol + NADP(+)</text>
        <dbReference type="Rhea" id="RHEA:46164"/>
        <dbReference type="ChEBI" id="CHEBI:15378"/>
        <dbReference type="ChEBI" id="CHEBI:24646"/>
        <dbReference type="ChEBI" id="CHEBI:57783"/>
        <dbReference type="ChEBI" id="CHEBI:58349"/>
        <dbReference type="ChEBI" id="CHEBI:132124"/>
        <dbReference type="EC" id="1.6.5.2"/>
    </reaction>
</comment>
<evidence type="ECO:0000256" key="1">
    <source>
        <dbReference type="ARBA" id="ARBA00006961"/>
    </source>
</evidence>
<proteinExistence type="inferred from homology"/>
<evidence type="ECO:0000256" key="2">
    <source>
        <dbReference type="ARBA" id="ARBA00012648"/>
    </source>
</evidence>
<dbReference type="FunFam" id="3.40.50.360:FF:000001">
    <property type="entry name" value="NAD(P)H dehydrogenase (Quinone) FQR1-like"/>
    <property type="match status" value="1"/>
</dbReference>
<dbReference type="PROSITE" id="PS50902">
    <property type="entry name" value="FLAVODOXIN_LIKE"/>
    <property type="match status" value="1"/>
</dbReference>
<dbReference type="Pfam" id="PF03358">
    <property type="entry name" value="FMN_red"/>
    <property type="match status" value="1"/>
</dbReference>
<dbReference type="InterPro" id="IPR005025">
    <property type="entry name" value="FMN_Rdtase-like_dom"/>
</dbReference>
<dbReference type="AlphaFoldDB" id="A0A061SN82"/>
<evidence type="ECO:0000256" key="3">
    <source>
        <dbReference type="ARBA" id="ARBA00047678"/>
    </source>
</evidence>
<evidence type="ECO:0000313" key="6">
    <source>
        <dbReference type="EMBL" id="JAC84151.1"/>
    </source>
</evidence>
<dbReference type="InterPro" id="IPR010089">
    <property type="entry name" value="Flavoprotein_WrbA-like"/>
</dbReference>
<reference evidence="6" key="1">
    <citation type="submission" date="2014-05" db="EMBL/GenBank/DDBJ databases">
        <title>The transcriptome of the halophilic microalga Tetraselmis sp. GSL018 isolated from the Great Salt Lake, Utah.</title>
        <authorList>
            <person name="Jinkerson R.E."/>
            <person name="D'Adamo S."/>
            <person name="Posewitz M.C."/>
        </authorList>
    </citation>
    <scope>NUCLEOTIDE SEQUENCE</scope>
    <source>
        <strain evidence="6">GSL018</strain>
    </source>
</reference>
<evidence type="ECO:0000256" key="4">
    <source>
        <dbReference type="ARBA" id="ARBA00048983"/>
    </source>
</evidence>
<dbReference type="GO" id="GO:0003955">
    <property type="term" value="F:NAD(P)H dehydrogenase (quinone) activity"/>
    <property type="evidence" value="ECO:0007669"/>
    <property type="project" value="UniProtKB-EC"/>
</dbReference>
<sequence>MYGHVKKLADSVALGLTEAGVEVKLFQIPETLTEEELRKMKAPPKPEDPIITPDQLVEADGFLFGIPTRFGMIASQMKTFFDMTGDLWLNGRLIGKPAGMFHCTGTQGGGQETTAMTAITQLAHHGMIYVPLGYSSRKLTDMSEVHGGSPYGAGTFAGADGSRIPSELELSIAKHQGKMFGETTKALVAGRQVLLGS</sequence>
<gene>
    <name evidence="6" type="primary">WRBA</name>
    <name evidence="6" type="ORF">TSPGSL018_1664</name>
</gene>
<dbReference type="PANTHER" id="PTHR30546:SF23">
    <property type="entry name" value="FLAVOPROTEIN-LIKE PROTEIN YCP4-RELATED"/>
    <property type="match status" value="1"/>
</dbReference>
<dbReference type="NCBIfam" id="NF002999">
    <property type="entry name" value="PRK03767.1"/>
    <property type="match status" value="1"/>
</dbReference>
<evidence type="ECO:0000259" key="5">
    <source>
        <dbReference type="PROSITE" id="PS50902"/>
    </source>
</evidence>
<dbReference type="InterPro" id="IPR029039">
    <property type="entry name" value="Flavoprotein-like_sf"/>
</dbReference>
<name>A0A061SN82_9CHLO</name>